<dbReference type="EMBL" id="GBRH01174040">
    <property type="protein sequence ID" value="JAE23856.1"/>
    <property type="molecule type" value="Transcribed_RNA"/>
</dbReference>
<evidence type="ECO:0000313" key="1">
    <source>
        <dbReference type="EMBL" id="JAE23856.1"/>
    </source>
</evidence>
<dbReference type="AlphaFoldDB" id="A0A0A9GMS5"/>
<organism evidence="1">
    <name type="scientific">Arundo donax</name>
    <name type="common">Giant reed</name>
    <name type="synonym">Donax arundinaceus</name>
    <dbReference type="NCBI Taxonomy" id="35708"/>
    <lineage>
        <taxon>Eukaryota</taxon>
        <taxon>Viridiplantae</taxon>
        <taxon>Streptophyta</taxon>
        <taxon>Embryophyta</taxon>
        <taxon>Tracheophyta</taxon>
        <taxon>Spermatophyta</taxon>
        <taxon>Magnoliopsida</taxon>
        <taxon>Liliopsida</taxon>
        <taxon>Poales</taxon>
        <taxon>Poaceae</taxon>
        <taxon>PACMAD clade</taxon>
        <taxon>Arundinoideae</taxon>
        <taxon>Arundineae</taxon>
        <taxon>Arundo</taxon>
    </lineage>
</organism>
<accession>A0A0A9GMS5</accession>
<reference evidence="1" key="2">
    <citation type="journal article" date="2015" name="Data Brief">
        <title>Shoot transcriptome of the giant reed, Arundo donax.</title>
        <authorList>
            <person name="Barrero R.A."/>
            <person name="Guerrero F.D."/>
            <person name="Moolhuijzen P."/>
            <person name="Goolsby J.A."/>
            <person name="Tidwell J."/>
            <person name="Bellgard S.E."/>
            <person name="Bellgard M.I."/>
        </authorList>
    </citation>
    <scope>NUCLEOTIDE SEQUENCE</scope>
    <source>
        <tissue evidence="1">Shoot tissue taken approximately 20 cm above the soil surface</tissue>
    </source>
</reference>
<name>A0A0A9GMS5_ARUDO</name>
<protein>
    <submittedName>
        <fullName evidence="1">Uncharacterized protein</fullName>
    </submittedName>
</protein>
<reference evidence="1" key="1">
    <citation type="submission" date="2014-09" db="EMBL/GenBank/DDBJ databases">
        <authorList>
            <person name="Magalhaes I.L.F."/>
            <person name="Oliveira U."/>
            <person name="Santos F.R."/>
            <person name="Vidigal T.H.D.A."/>
            <person name="Brescovit A.D."/>
            <person name="Santos A.J."/>
        </authorList>
    </citation>
    <scope>NUCLEOTIDE SEQUENCE</scope>
    <source>
        <tissue evidence="1">Shoot tissue taken approximately 20 cm above the soil surface</tissue>
    </source>
</reference>
<sequence length="52" mass="6190">MFVCIITFHLLLPFHAYIPTAYAVVQSFADMIYRTLMRGMNQRENILQLDWP</sequence>
<proteinExistence type="predicted"/>